<evidence type="ECO:0000256" key="2">
    <source>
        <dbReference type="SAM" id="SignalP"/>
    </source>
</evidence>
<reference evidence="4 5" key="1">
    <citation type="journal article" date="2015" name="Genome Announc.">
        <title>Expanding the biotechnology potential of lactobacilli through comparative genomics of 213 strains and associated genera.</title>
        <authorList>
            <person name="Sun Z."/>
            <person name="Harris H.M."/>
            <person name="McCann A."/>
            <person name="Guo C."/>
            <person name="Argimon S."/>
            <person name="Zhang W."/>
            <person name="Yang X."/>
            <person name="Jeffery I.B."/>
            <person name="Cooney J.C."/>
            <person name="Kagawa T.F."/>
            <person name="Liu W."/>
            <person name="Song Y."/>
            <person name="Salvetti E."/>
            <person name="Wrobel A."/>
            <person name="Rasinkangas P."/>
            <person name="Parkhill J."/>
            <person name="Rea M.C."/>
            <person name="O'Sullivan O."/>
            <person name="Ritari J."/>
            <person name="Douillard F.P."/>
            <person name="Paul Ross R."/>
            <person name="Yang R."/>
            <person name="Briner A.E."/>
            <person name="Felis G.E."/>
            <person name="de Vos W.M."/>
            <person name="Barrangou R."/>
            <person name="Klaenhammer T.R."/>
            <person name="Caufield P.W."/>
            <person name="Cui Y."/>
            <person name="Zhang H."/>
            <person name="O'Toole P.W."/>
        </authorList>
    </citation>
    <scope>NUCLEOTIDE SEQUENCE [LARGE SCALE GENOMIC DNA]</scope>
    <source>
        <strain evidence="4 5">DSM 20605</strain>
    </source>
</reference>
<dbReference type="Proteomes" id="UP000051576">
    <property type="component" value="Unassembled WGS sequence"/>
</dbReference>
<dbReference type="AlphaFoldDB" id="A0A0R2C7R5"/>
<dbReference type="Pfam" id="PF13731">
    <property type="entry name" value="WxL"/>
    <property type="match status" value="1"/>
</dbReference>
<dbReference type="STRING" id="1133569.FD21_GL002038"/>
<dbReference type="InterPro" id="IPR027994">
    <property type="entry name" value="WxL_dom"/>
</dbReference>
<evidence type="ECO:0000256" key="1">
    <source>
        <dbReference type="SAM" id="MobiDB-lite"/>
    </source>
</evidence>
<gene>
    <name evidence="4" type="ORF">FD21_GL002038</name>
</gene>
<evidence type="ECO:0000313" key="5">
    <source>
        <dbReference type="Proteomes" id="UP000051576"/>
    </source>
</evidence>
<accession>A0A0R2C7R5</accession>
<feature type="compositionally biased region" description="Low complexity" evidence="1">
    <location>
        <begin position="45"/>
        <end position="60"/>
    </location>
</feature>
<dbReference type="EMBL" id="AYYX01000080">
    <property type="protein sequence ID" value="KRM84377.1"/>
    <property type="molecule type" value="Genomic_DNA"/>
</dbReference>
<organism evidence="4 5">
    <name type="scientific">Liquorilactobacillus vini DSM 20605</name>
    <dbReference type="NCBI Taxonomy" id="1133569"/>
    <lineage>
        <taxon>Bacteria</taxon>
        <taxon>Bacillati</taxon>
        <taxon>Bacillota</taxon>
        <taxon>Bacilli</taxon>
        <taxon>Lactobacillales</taxon>
        <taxon>Lactobacillaceae</taxon>
        <taxon>Liquorilactobacillus</taxon>
    </lineage>
</organism>
<dbReference type="PATRIC" id="fig|1133569.4.peg.2198"/>
<comment type="caution">
    <text evidence="4">The sequence shown here is derived from an EMBL/GenBank/DDBJ whole genome shotgun (WGS) entry which is preliminary data.</text>
</comment>
<evidence type="ECO:0000259" key="3">
    <source>
        <dbReference type="Pfam" id="PF13731"/>
    </source>
</evidence>
<proteinExistence type="predicted"/>
<feature type="region of interest" description="Disordered" evidence="1">
    <location>
        <begin position="45"/>
        <end position="82"/>
    </location>
</feature>
<dbReference type="RefSeq" id="WP_010581244.1">
    <property type="nucleotide sequence ID" value="NZ_AHYZ01000173.1"/>
</dbReference>
<name>A0A0R2C7R5_9LACO</name>
<feature type="domain" description="WxL" evidence="3">
    <location>
        <begin position="67"/>
        <end position="233"/>
    </location>
</feature>
<feature type="signal peptide" evidence="2">
    <location>
        <begin position="1"/>
        <end position="30"/>
    </location>
</feature>
<protein>
    <recommendedName>
        <fullName evidence="3">WxL domain-containing protein</fullName>
    </recommendedName>
</protein>
<keyword evidence="5" id="KW-1185">Reference proteome</keyword>
<sequence>MNLFKNVKNIALVAVTLGAGVAFTTSSASATTTASSSSSSSIFSGVSSTSSQASGNTSATFSVKAGDGNDNDGNPSTGDGLKLTSAPSFGFGQISVGQIMNNNSNKGVAATSISNPLTVEDYRGAVSTTDAQSSRDWNVQASMSDFKDQTNSNDKSISATIGGVSASGATLSNTTIGTSNTPILASNANETDGTKAVTANVTSATLNFNTATSNSPIANHSYQSTIVWTLQNTAAQN</sequence>
<keyword evidence="2" id="KW-0732">Signal</keyword>
<evidence type="ECO:0000313" key="4">
    <source>
        <dbReference type="EMBL" id="KRM84377.1"/>
    </source>
</evidence>
<feature type="chain" id="PRO_5006415623" description="WxL domain-containing protein" evidence="2">
    <location>
        <begin position="31"/>
        <end position="237"/>
    </location>
</feature>